<dbReference type="InterPro" id="IPR037233">
    <property type="entry name" value="CcmK-like_sf"/>
</dbReference>
<comment type="similarity">
    <text evidence="1">Belongs to the bacterial microcompartments protein family. CsoS1 subfamily.</text>
</comment>
<protein>
    <submittedName>
        <fullName evidence="5">Carbon dioxide-concentrating mechanism protein CcmK</fullName>
    </submittedName>
</protein>
<gene>
    <name evidence="5" type="primary">ccmK</name>
    <name evidence="5" type="ORF">MM59RIKEN_15810</name>
</gene>
<dbReference type="Gene3D" id="3.30.70.1710">
    <property type="match status" value="1"/>
</dbReference>
<dbReference type="SMART" id="SM00877">
    <property type="entry name" value="BMC"/>
    <property type="match status" value="1"/>
</dbReference>
<dbReference type="CDD" id="cd07045">
    <property type="entry name" value="BMC_CcmK_like"/>
    <property type="match status" value="1"/>
</dbReference>
<dbReference type="InterPro" id="IPR044872">
    <property type="entry name" value="CcmK/CsoS1_BMC"/>
</dbReference>
<dbReference type="SUPFAM" id="SSF143414">
    <property type="entry name" value="CcmK-like"/>
    <property type="match status" value="1"/>
</dbReference>
<dbReference type="KEGG" id="pfaa:MM59RIKEN_15810"/>
<dbReference type="InterPro" id="IPR020808">
    <property type="entry name" value="Bact_microcomp_CS"/>
</dbReference>
<name>A0A810QDH6_9FIRM</name>
<dbReference type="GO" id="GO:0031469">
    <property type="term" value="C:bacterial microcompartment"/>
    <property type="evidence" value="ECO:0007669"/>
    <property type="project" value="UniProtKB-SubCell"/>
</dbReference>
<sequence>MQPWGFIEVVGYVPAIAAADTMTKAAKVELAGTEVIGGGYVTVAVKGDIAAVRTAVDAGTEAARSVGQVHCAHVIALPSEGAEKVLSLNIAD</sequence>
<keyword evidence="6" id="KW-1185">Reference proteome</keyword>
<evidence type="ECO:0000259" key="4">
    <source>
        <dbReference type="PROSITE" id="PS51930"/>
    </source>
</evidence>
<dbReference type="PANTHER" id="PTHR33941">
    <property type="entry name" value="PROPANEDIOL UTILIZATION PROTEIN PDUA"/>
    <property type="match status" value="1"/>
</dbReference>
<dbReference type="InterPro" id="IPR050575">
    <property type="entry name" value="BMC_shell"/>
</dbReference>
<dbReference type="EMBL" id="AP023420">
    <property type="protein sequence ID" value="BCK84262.1"/>
    <property type="molecule type" value="Genomic_DNA"/>
</dbReference>
<evidence type="ECO:0000256" key="3">
    <source>
        <dbReference type="ARBA" id="ARBA00024446"/>
    </source>
</evidence>
<accession>A0A810QDH6</accession>
<evidence type="ECO:0000313" key="5">
    <source>
        <dbReference type="EMBL" id="BCK84262.1"/>
    </source>
</evidence>
<dbReference type="InterPro" id="IPR000249">
    <property type="entry name" value="BMC_dom"/>
</dbReference>
<dbReference type="Pfam" id="PF00936">
    <property type="entry name" value="BMC"/>
    <property type="match status" value="1"/>
</dbReference>
<comment type="subcellular location">
    <subcellularLocation>
        <location evidence="2">Bacterial microcompartment</location>
    </subcellularLocation>
</comment>
<dbReference type="PANTHER" id="PTHR33941:SF11">
    <property type="entry name" value="BACTERIAL MICROCOMPARTMENT SHELL PROTEIN PDUJ"/>
    <property type="match status" value="1"/>
</dbReference>
<keyword evidence="3" id="KW-1283">Bacterial microcompartment</keyword>
<dbReference type="PROSITE" id="PS01139">
    <property type="entry name" value="BMC_1"/>
    <property type="match status" value="1"/>
</dbReference>
<dbReference type="RefSeq" id="WP_213543068.1">
    <property type="nucleotide sequence ID" value="NZ_AP023420.1"/>
</dbReference>
<evidence type="ECO:0000313" key="6">
    <source>
        <dbReference type="Proteomes" id="UP000679848"/>
    </source>
</evidence>
<reference evidence="5" key="1">
    <citation type="submission" date="2020-09" db="EMBL/GenBank/DDBJ databases">
        <title>New species isolated from human feces.</title>
        <authorList>
            <person name="Kitahara M."/>
            <person name="Shigeno Y."/>
            <person name="Shime M."/>
            <person name="Matsumoto Y."/>
            <person name="Nakamura S."/>
            <person name="Motooka D."/>
            <person name="Fukuoka S."/>
            <person name="Nishikawa H."/>
            <person name="Benno Y."/>
        </authorList>
    </citation>
    <scope>NUCLEOTIDE SEQUENCE</scope>
    <source>
        <strain evidence="5">MM59</strain>
    </source>
</reference>
<dbReference type="AlphaFoldDB" id="A0A810QDH6"/>
<evidence type="ECO:0000256" key="1">
    <source>
        <dbReference type="ARBA" id="ARBA00023780"/>
    </source>
</evidence>
<feature type="domain" description="BMC" evidence="4">
    <location>
        <begin position="3"/>
        <end position="87"/>
    </location>
</feature>
<proteinExistence type="inferred from homology"/>
<organism evidence="5 6">
    <name type="scientific">Pusillibacter faecalis</name>
    <dbReference type="NCBI Taxonomy" id="2714358"/>
    <lineage>
        <taxon>Bacteria</taxon>
        <taxon>Bacillati</taxon>
        <taxon>Bacillota</taxon>
        <taxon>Clostridia</taxon>
        <taxon>Eubacteriales</taxon>
        <taxon>Oscillospiraceae</taxon>
        <taxon>Pusillibacter</taxon>
    </lineage>
</organism>
<dbReference type="PROSITE" id="PS51930">
    <property type="entry name" value="BMC_2"/>
    <property type="match status" value="1"/>
</dbReference>
<dbReference type="Proteomes" id="UP000679848">
    <property type="component" value="Chromosome"/>
</dbReference>
<evidence type="ECO:0000256" key="2">
    <source>
        <dbReference type="ARBA" id="ARBA00024322"/>
    </source>
</evidence>